<accession>A0AAW4WY10</accession>
<dbReference type="Proteomes" id="UP001199296">
    <property type="component" value="Unassembled WGS sequence"/>
</dbReference>
<comment type="subcellular location">
    <subcellularLocation>
        <location evidence="1 8">Cytoplasm</location>
    </subcellularLocation>
</comment>
<reference evidence="10 11" key="1">
    <citation type="submission" date="2021-10" db="EMBL/GenBank/DDBJ databases">
        <authorList>
            <person name="Grouzdev D.S."/>
            <person name="Pantiukh K.S."/>
            <person name="Krutkina M.S."/>
        </authorList>
    </citation>
    <scope>NUCLEOTIDE SEQUENCE [LARGE SCALE GENOMIC DNA]</scope>
    <source>
        <strain evidence="10 11">Z-7514</strain>
    </source>
</reference>
<dbReference type="GO" id="GO:0005737">
    <property type="term" value="C:cytoplasm"/>
    <property type="evidence" value="ECO:0007669"/>
    <property type="project" value="UniProtKB-SubCell"/>
</dbReference>
<evidence type="ECO:0000256" key="1">
    <source>
        <dbReference type="ARBA" id="ARBA00004496"/>
    </source>
</evidence>
<sequence length="282" mass="30904">MVKKVKLNDEIIFGDSKSSFVLLAGPCAIEEEERVFKIAEGIKEITSKLGIPYVFKSSFDKANRSSIESYRGPGIDKGLEILNRIKKDLNLAVISDIHLPEQAEKAAEVLDIIQIPAFLSRQTDMLVAAGKTGKIINVKKGQFLAPWDIEQVVNKIESTGNEKILLTERGVSFGYNNLVVDMRSLPRMRKTGYPVVFDVTHSVQLPGGAGDSSDGEKEFVPYLMRAGLAAGVDSLFMEVHDNPAEAKSDGANMIPLDKLEKILKQALAIDSAVKNCPEIDDI</sequence>
<keyword evidence="6 8" id="KW-0808">Transferase</keyword>
<evidence type="ECO:0000256" key="8">
    <source>
        <dbReference type="HAMAP-Rule" id="MF_00056"/>
    </source>
</evidence>
<feature type="domain" description="DAHP synthetase I/KDSA" evidence="9">
    <location>
        <begin position="6"/>
        <end position="271"/>
    </location>
</feature>
<evidence type="ECO:0000256" key="4">
    <source>
        <dbReference type="ARBA" id="ARBA00010499"/>
    </source>
</evidence>
<evidence type="ECO:0000256" key="3">
    <source>
        <dbReference type="ARBA" id="ARBA00004845"/>
    </source>
</evidence>
<dbReference type="GO" id="GO:0008676">
    <property type="term" value="F:3-deoxy-8-phosphooctulonate synthase activity"/>
    <property type="evidence" value="ECO:0007669"/>
    <property type="project" value="UniProtKB-UniRule"/>
</dbReference>
<dbReference type="SUPFAM" id="SSF51569">
    <property type="entry name" value="Aldolase"/>
    <property type="match status" value="1"/>
</dbReference>
<evidence type="ECO:0000256" key="7">
    <source>
        <dbReference type="ARBA" id="ARBA00049112"/>
    </source>
</evidence>
<dbReference type="InterPro" id="IPR006218">
    <property type="entry name" value="DAHP1/KDSA"/>
</dbReference>
<comment type="caution">
    <text evidence="10">The sequence shown here is derived from an EMBL/GenBank/DDBJ whole genome shotgun (WGS) entry which is preliminary data.</text>
</comment>
<dbReference type="NCBIfam" id="TIGR01362">
    <property type="entry name" value="KDO8P_synth"/>
    <property type="match status" value="1"/>
</dbReference>
<dbReference type="PANTHER" id="PTHR21057">
    <property type="entry name" value="PHOSPHO-2-DEHYDRO-3-DEOXYHEPTONATE ALDOLASE"/>
    <property type="match status" value="1"/>
</dbReference>
<protein>
    <recommendedName>
        <fullName evidence="8">2-dehydro-3-deoxyphosphooctonate aldolase</fullName>
        <ecNumber evidence="8">2.5.1.55</ecNumber>
    </recommendedName>
    <alternativeName>
        <fullName evidence="8">3-deoxy-D-manno-octulosonic acid 8-phosphate synthase</fullName>
    </alternativeName>
    <alternativeName>
        <fullName evidence="8">KDO-8-phosphate synthase</fullName>
        <shortName evidence="8">KDO 8-P synthase</shortName>
        <shortName evidence="8">KDOPS</shortName>
    </alternativeName>
    <alternativeName>
        <fullName evidence="8">Phospho-2-dehydro-3-deoxyoctonate aldolase</fullName>
    </alternativeName>
</protein>
<organism evidence="10 11">
    <name type="scientific">Halanaerobium polyolivorans</name>
    <dbReference type="NCBI Taxonomy" id="2886943"/>
    <lineage>
        <taxon>Bacteria</taxon>
        <taxon>Bacillati</taxon>
        <taxon>Bacillota</taxon>
        <taxon>Clostridia</taxon>
        <taxon>Halanaerobiales</taxon>
        <taxon>Halanaerobiaceae</taxon>
        <taxon>Halanaerobium</taxon>
    </lineage>
</organism>
<evidence type="ECO:0000256" key="5">
    <source>
        <dbReference type="ARBA" id="ARBA00022490"/>
    </source>
</evidence>
<dbReference type="EMBL" id="JAJFAT010000003">
    <property type="protein sequence ID" value="MCC3144272.1"/>
    <property type="molecule type" value="Genomic_DNA"/>
</dbReference>
<dbReference type="InterPro" id="IPR013785">
    <property type="entry name" value="Aldolase_TIM"/>
</dbReference>
<evidence type="ECO:0000256" key="2">
    <source>
        <dbReference type="ARBA" id="ARBA00004756"/>
    </source>
</evidence>
<dbReference type="Pfam" id="PF00793">
    <property type="entry name" value="DAHP_synth_1"/>
    <property type="match status" value="1"/>
</dbReference>
<keyword evidence="11" id="KW-1185">Reference proteome</keyword>
<evidence type="ECO:0000256" key="6">
    <source>
        <dbReference type="ARBA" id="ARBA00022679"/>
    </source>
</evidence>
<dbReference type="GO" id="GO:0019294">
    <property type="term" value="P:keto-3-deoxy-D-manno-octulosonic acid biosynthetic process"/>
    <property type="evidence" value="ECO:0007669"/>
    <property type="project" value="UniProtKB-UniRule"/>
</dbReference>
<proteinExistence type="inferred from homology"/>
<dbReference type="EC" id="2.5.1.55" evidence="8"/>
<dbReference type="Gene3D" id="3.20.20.70">
    <property type="entry name" value="Aldolase class I"/>
    <property type="match status" value="1"/>
</dbReference>
<dbReference type="RefSeq" id="WP_229343934.1">
    <property type="nucleotide sequence ID" value="NZ_JAJFAT010000003.1"/>
</dbReference>
<comment type="pathway">
    <text evidence="2">Bacterial outer membrane biogenesis; lipopolysaccharide biosynthesis.</text>
</comment>
<gene>
    <name evidence="8 10" type="primary">kdsA</name>
    <name evidence="10" type="ORF">LJ207_02920</name>
</gene>
<dbReference type="HAMAP" id="MF_00056">
    <property type="entry name" value="KDO8P_synth"/>
    <property type="match status" value="1"/>
</dbReference>
<comment type="catalytic activity">
    <reaction evidence="7 8">
        <text>D-arabinose 5-phosphate + phosphoenolpyruvate + H2O = 3-deoxy-alpha-D-manno-2-octulosonate-8-phosphate + phosphate</text>
        <dbReference type="Rhea" id="RHEA:14053"/>
        <dbReference type="ChEBI" id="CHEBI:15377"/>
        <dbReference type="ChEBI" id="CHEBI:43474"/>
        <dbReference type="ChEBI" id="CHEBI:57693"/>
        <dbReference type="ChEBI" id="CHEBI:58702"/>
        <dbReference type="ChEBI" id="CHEBI:85985"/>
        <dbReference type="EC" id="2.5.1.55"/>
    </reaction>
</comment>
<evidence type="ECO:0000313" key="10">
    <source>
        <dbReference type="EMBL" id="MCC3144272.1"/>
    </source>
</evidence>
<dbReference type="InterPro" id="IPR006269">
    <property type="entry name" value="KDO8P_synthase"/>
</dbReference>
<dbReference type="AlphaFoldDB" id="A0AAW4WY10"/>
<evidence type="ECO:0000313" key="11">
    <source>
        <dbReference type="Proteomes" id="UP001199296"/>
    </source>
</evidence>
<keyword evidence="5 8" id="KW-0963">Cytoplasm</keyword>
<evidence type="ECO:0000259" key="9">
    <source>
        <dbReference type="Pfam" id="PF00793"/>
    </source>
</evidence>
<dbReference type="NCBIfam" id="NF003543">
    <property type="entry name" value="PRK05198.1"/>
    <property type="match status" value="1"/>
</dbReference>
<name>A0AAW4WY10_9FIRM</name>
<comment type="similarity">
    <text evidence="4 8">Belongs to the KdsA family.</text>
</comment>
<comment type="pathway">
    <text evidence="3 8">Carbohydrate biosynthesis; 3-deoxy-D-manno-octulosonate biosynthesis; 3-deoxy-D-manno-octulosonate from D-ribulose 5-phosphate: step 2/3.</text>
</comment>
<keyword evidence="8" id="KW-0448">Lipopolysaccharide biosynthesis</keyword>